<keyword evidence="2" id="KW-0808">Transferase</keyword>
<accession>A0A7D5PDT9</accession>
<protein>
    <submittedName>
        <fullName evidence="2">GNAT family N-acetyltransferase</fullName>
    </submittedName>
</protein>
<dbReference type="Pfam" id="PF00583">
    <property type="entry name" value="Acetyltransf_1"/>
    <property type="match status" value="1"/>
</dbReference>
<evidence type="ECO:0000313" key="2">
    <source>
        <dbReference type="EMBL" id="QLH84865.1"/>
    </source>
</evidence>
<dbReference type="PROSITE" id="PS51186">
    <property type="entry name" value="GNAT"/>
    <property type="match status" value="1"/>
</dbReference>
<organism evidence="2 3">
    <name type="scientific">Halosimplex pelagicum</name>
    <dbReference type="NCBI Taxonomy" id="869886"/>
    <lineage>
        <taxon>Archaea</taxon>
        <taxon>Methanobacteriati</taxon>
        <taxon>Methanobacteriota</taxon>
        <taxon>Stenosarchaea group</taxon>
        <taxon>Halobacteria</taxon>
        <taxon>Halobacteriales</taxon>
        <taxon>Haloarculaceae</taxon>
        <taxon>Halosimplex</taxon>
    </lineage>
</organism>
<dbReference type="EMBL" id="CP058909">
    <property type="protein sequence ID" value="QLH84865.1"/>
    <property type="molecule type" value="Genomic_DNA"/>
</dbReference>
<keyword evidence="3" id="KW-1185">Reference proteome</keyword>
<evidence type="ECO:0000259" key="1">
    <source>
        <dbReference type="PROSITE" id="PS51186"/>
    </source>
</evidence>
<dbReference type="AlphaFoldDB" id="A0A7D5PDT9"/>
<dbReference type="GO" id="GO:0016747">
    <property type="term" value="F:acyltransferase activity, transferring groups other than amino-acyl groups"/>
    <property type="evidence" value="ECO:0007669"/>
    <property type="project" value="InterPro"/>
</dbReference>
<proteinExistence type="predicted"/>
<dbReference type="SUPFAM" id="SSF55729">
    <property type="entry name" value="Acyl-CoA N-acyltransferases (Nat)"/>
    <property type="match status" value="1"/>
</dbReference>
<dbReference type="InterPro" id="IPR016181">
    <property type="entry name" value="Acyl_CoA_acyltransferase"/>
</dbReference>
<dbReference type="OrthoDB" id="194677at2157"/>
<sequence length="144" mass="15346">MTVRPATVDDVTGILGVLDAAALETDADRVRARVECGDAFVAVRDETGVGSDGGTVLGALVLVDREDPGSAEIDAVAVRRRRRGQGIGRGLVAAAADRYDRVVAEFDPKVRPFYESLAFEIEPIDGERDRYRGVSDGTVRQNGG</sequence>
<reference evidence="2 3" key="1">
    <citation type="submission" date="2020-07" db="EMBL/GenBank/DDBJ databases">
        <title>Halosimplex litoreum sp. nov. and Halosimplex rubrum sp. nov., isolated from different salt environments.</title>
        <authorList>
            <person name="Cui H."/>
        </authorList>
    </citation>
    <scope>NUCLEOTIDE SEQUENCE [LARGE SCALE GENOMIC DNA]</scope>
    <source>
        <strain evidence="2 3">R2</strain>
    </source>
</reference>
<dbReference type="KEGG" id="hpel:HZS54_00140"/>
<gene>
    <name evidence="2" type="ORF">HZS54_00140</name>
</gene>
<dbReference type="Gene3D" id="3.40.630.30">
    <property type="match status" value="1"/>
</dbReference>
<name>A0A7D5PDT9_9EURY</name>
<feature type="domain" description="N-acetyltransferase" evidence="1">
    <location>
        <begin position="1"/>
        <end position="141"/>
    </location>
</feature>
<evidence type="ECO:0000313" key="3">
    <source>
        <dbReference type="Proteomes" id="UP000509346"/>
    </source>
</evidence>
<dbReference type="InterPro" id="IPR000182">
    <property type="entry name" value="GNAT_dom"/>
</dbReference>
<dbReference type="Proteomes" id="UP000509346">
    <property type="component" value="Chromosome"/>
</dbReference>